<gene>
    <name evidence="2" type="ORF">RCZ15_13250</name>
    <name evidence="3" type="ORF">RCZ16_21850</name>
</gene>
<accession>A0AAV5ASR6</accession>
<evidence type="ECO:0000313" key="3">
    <source>
        <dbReference type="EMBL" id="GJM53869.1"/>
    </source>
</evidence>
<keyword evidence="5" id="KW-1185">Reference proteome</keyword>
<dbReference type="Pfam" id="PF19775">
    <property type="entry name" value="DUF6261"/>
    <property type="match status" value="1"/>
</dbReference>
<feature type="region of interest" description="Disordered" evidence="1">
    <location>
        <begin position="206"/>
        <end position="226"/>
    </location>
</feature>
<reference evidence="2 5" key="1">
    <citation type="submission" date="2021-11" db="EMBL/GenBank/DDBJ databases">
        <title>Draft genome sequence of Capnocytophaga sp. strain KC07075 isolated from cat oral cavity.</title>
        <authorList>
            <person name="Suzuki M."/>
            <person name="Imaoka K."/>
            <person name="Kimura M."/>
            <person name="Morikawa S."/>
            <person name="Maeda K."/>
        </authorList>
    </citation>
    <scope>NUCLEOTIDE SEQUENCE</scope>
    <source>
        <strain evidence="2">KC07075</strain>
        <strain evidence="3 5">KC07079</strain>
    </source>
</reference>
<dbReference type="Proteomes" id="UP001208692">
    <property type="component" value="Unassembled WGS sequence"/>
</dbReference>
<protein>
    <submittedName>
        <fullName evidence="2">Uncharacterized protein</fullName>
    </submittedName>
</protein>
<comment type="caution">
    <text evidence="2">The sequence shown here is derived from an EMBL/GenBank/DDBJ whole genome shotgun (WGS) entry which is preliminary data.</text>
</comment>
<dbReference type="AlphaFoldDB" id="A0AAV5ASR6"/>
<dbReference type="EMBL" id="BQKA01000024">
    <property type="protein sequence ID" value="GJM50352.1"/>
    <property type="molecule type" value="Genomic_DNA"/>
</dbReference>
<proteinExistence type="predicted"/>
<evidence type="ECO:0000313" key="2">
    <source>
        <dbReference type="EMBL" id="GJM50352.1"/>
    </source>
</evidence>
<sequence>MSDMLNLLSEANLEPLNKLKEAFELQITQSKEAQKLIKKSERTQELLILDGKRDDLYRGLVLRVQSEVFSFDQDSQKAAEKLQIVIDTYGNFTRGNYQKETTDIQNFIAELRSEKYLASVQKIGLEQWLNWLETANNTFHTEYTTRRDEYAEQPAYDMKSIRKNLDASFKQIQQTATALEVLQPSEALKVFMAKLNASLGKWKDTIAQRDGKKSAEKSAPTDKSAS</sequence>
<evidence type="ECO:0000313" key="5">
    <source>
        <dbReference type="Proteomes" id="UP001208692"/>
    </source>
</evidence>
<dbReference type="Proteomes" id="UP001207736">
    <property type="component" value="Unassembled WGS sequence"/>
</dbReference>
<evidence type="ECO:0000256" key="1">
    <source>
        <dbReference type="SAM" id="MobiDB-lite"/>
    </source>
</evidence>
<organism evidence="2 4">
    <name type="scientific">Capnocytophaga catalasegens</name>
    <dbReference type="NCBI Taxonomy" id="1004260"/>
    <lineage>
        <taxon>Bacteria</taxon>
        <taxon>Pseudomonadati</taxon>
        <taxon>Bacteroidota</taxon>
        <taxon>Flavobacteriia</taxon>
        <taxon>Flavobacteriales</taxon>
        <taxon>Flavobacteriaceae</taxon>
        <taxon>Capnocytophaga</taxon>
    </lineage>
</organism>
<evidence type="ECO:0000313" key="4">
    <source>
        <dbReference type="Proteomes" id="UP001207736"/>
    </source>
</evidence>
<name>A0AAV5ASR6_9FLAO</name>
<dbReference type="InterPro" id="IPR046228">
    <property type="entry name" value="DUF6261"/>
</dbReference>
<dbReference type="EMBL" id="BQKB01000050">
    <property type="protein sequence ID" value="GJM53869.1"/>
    <property type="molecule type" value="Genomic_DNA"/>
</dbReference>